<name>A0AAJ1ID28_9SPIO</name>
<comment type="caution">
    <text evidence="5">The sequence shown here is derived from an EMBL/GenBank/DDBJ whole genome shotgun (WGS) entry which is preliminary data.</text>
</comment>
<sequence length="513" mass="55959">MTISSFTSSSFDGQLVRIEVDIRRGIPGVDIIGLPDGAVLESRDRFRAALRNCGFEIPKGRILINLAPAGVRKEGASIDLALAAAVLFNSGLITTSPDKQVMILGELMLSGEIRPVAGVLSAVSVAARNEIDTIIVPQSNRAEAASLEWGSVYGVRNISELPALFAAMVHGRTAAEPDLDTELKPDLRKPAVDFHDIIDLPFVKRGLEVAAAGRHNLLLFGPPGGGKTMCSRAMAGILPELTREESIEVTRIYSAAGLLPEGSGLIRRPPFREPHHSASEEGIIGGGRSVKPGEVSLAHKGVLFLDETPEFGKRLLQSLREPAEEGRVDIARAGRSLIYPADFQLILAANPCPCGNLGKKEAVCVCSRKEVINYWKKLGGALLDRIDIRIPVEPVTVDLYSSAEQESSIDVAKRVEKAVWLQHKRFGNEVFKRNGRIPQGSLKKYCKMSDEAEKSYLSAVKKMKISSRACVAVIKTSRSIADLRSGDKIEKNDIHEAIQHRRYGETDFFWDKL</sequence>
<dbReference type="Pfam" id="PF13541">
    <property type="entry name" value="ChlI"/>
    <property type="match status" value="1"/>
</dbReference>
<dbReference type="Gene3D" id="3.30.230.10">
    <property type="match status" value="1"/>
</dbReference>
<dbReference type="Pfam" id="PF13335">
    <property type="entry name" value="Mg_chelatase_C"/>
    <property type="match status" value="1"/>
</dbReference>
<dbReference type="AlphaFoldDB" id="A0AAJ1ID28"/>
<protein>
    <submittedName>
        <fullName evidence="5">YifB family Mg chelatase-like AAA ATPase</fullName>
    </submittedName>
</protein>
<dbReference type="SMART" id="SM00382">
    <property type="entry name" value="AAA"/>
    <property type="match status" value="1"/>
</dbReference>
<evidence type="ECO:0000256" key="2">
    <source>
        <dbReference type="ARBA" id="ARBA00022741"/>
    </source>
</evidence>
<evidence type="ECO:0000259" key="4">
    <source>
        <dbReference type="SMART" id="SM00382"/>
    </source>
</evidence>
<dbReference type="InterPro" id="IPR020568">
    <property type="entry name" value="Ribosomal_Su5_D2-typ_SF"/>
</dbReference>
<dbReference type="EMBL" id="JAQQAL010000007">
    <property type="protein sequence ID" value="MDC7225537.1"/>
    <property type="molecule type" value="Genomic_DNA"/>
</dbReference>
<proteinExistence type="inferred from homology"/>
<feature type="domain" description="AAA+ ATPase" evidence="4">
    <location>
        <begin position="213"/>
        <end position="396"/>
    </location>
</feature>
<dbReference type="PRINTS" id="PR01657">
    <property type="entry name" value="MCMFAMILY"/>
</dbReference>
<evidence type="ECO:0000313" key="5">
    <source>
        <dbReference type="EMBL" id="MDC7225537.1"/>
    </source>
</evidence>
<dbReference type="InterPro" id="IPR045006">
    <property type="entry name" value="CHLI-like"/>
</dbReference>
<dbReference type="InterPro" id="IPR027417">
    <property type="entry name" value="P-loop_NTPase"/>
</dbReference>
<reference evidence="5 6" key="1">
    <citation type="submission" date="2022-12" db="EMBL/GenBank/DDBJ databases">
        <title>Metagenome assembled genome from gulf of manar.</title>
        <authorList>
            <person name="Kohli P."/>
            <person name="Pk S."/>
            <person name="Venkata Ramana C."/>
            <person name="Sasikala C."/>
        </authorList>
    </citation>
    <scope>NUCLEOTIDE SEQUENCE [LARGE SCALE GENOMIC DNA]</scope>
    <source>
        <strain evidence="5">JB008</strain>
    </source>
</reference>
<dbReference type="NCBIfam" id="TIGR00368">
    <property type="entry name" value="YifB family Mg chelatase-like AAA ATPase"/>
    <property type="match status" value="1"/>
</dbReference>
<dbReference type="SUPFAM" id="SSF52540">
    <property type="entry name" value="P-loop containing nucleoside triphosphate hydrolases"/>
    <property type="match status" value="1"/>
</dbReference>
<organism evidence="5 6">
    <name type="scientific">Candidatus Thalassospirochaeta sargassi</name>
    <dbReference type="NCBI Taxonomy" id="3119039"/>
    <lineage>
        <taxon>Bacteria</taxon>
        <taxon>Pseudomonadati</taxon>
        <taxon>Spirochaetota</taxon>
        <taxon>Spirochaetia</taxon>
        <taxon>Spirochaetales</taxon>
        <taxon>Spirochaetaceae</taxon>
        <taxon>Candidatus Thalassospirochaeta</taxon>
    </lineage>
</organism>
<dbReference type="InterPro" id="IPR003593">
    <property type="entry name" value="AAA+_ATPase"/>
</dbReference>
<dbReference type="PANTHER" id="PTHR32039">
    <property type="entry name" value="MAGNESIUM-CHELATASE SUBUNIT CHLI"/>
    <property type="match status" value="1"/>
</dbReference>
<dbReference type="SUPFAM" id="SSF54211">
    <property type="entry name" value="Ribosomal protein S5 domain 2-like"/>
    <property type="match status" value="1"/>
</dbReference>
<dbReference type="InterPro" id="IPR001208">
    <property type="entry name" value="MCM_dom"/>
</dbReference>
<keyword evidence="2" id="KW-0547">Nucleotide-binding</keyword>
<accession>A0AAJ1ID28</accession>
<dbReference type="PANTHER" id="PTHR32039:SF7">
    <property type="entry name" value="COMPETENCE PROTEIN COMM"/>
    <property type="match status" value="1"/>
</dbReference>
<comment type="similarity">
    <text evidence="1">Belongs to the Mg-chelatase subunits D/I family. ComM subfamily.</text>
</comment>
<dbReference type="InterPro" id="IPR000523">
    <property type="entry name" value="Mg_chelatse_chII-like_cat_dom"/>
</dbReference>
<evidence type="ECO:0000256" key="3">
    <source>
        <dbReference type="ARBA" id="ARBA00022840"/>
    </source>
</evidence>
<evidence type="ECO:0000256" key="1">
    <source>
        <dbReference type="ARBA" id="ARBA00006354"/>
    </source>
</evidence>
<keyword evidence="3" id="KW-0067">ATP-binding</keyword>
<dbReference type="InterPro" id="IPR014721">
    <property type="entry name" value="Ribsml_uS5_D2-typ_fold_subgr"/>
</dbReference>
<dbReference type="Pfam" id="PF01078">
    <property type="entry name" value="Mg_chelatase"/>
    <property type="match status" value="1"/>
</dbReference>
<dbReference type="InterPro" id="IPR025158">
    <property type="entry name" value="Mg_chelat-rel_C"/>
</dbReference>
<dbReference type="Proteomes" id="UP001221217">
    <property type="component" value="Unassembled WGS sequence"/>
</dbReference>
<gene>
    <name evidence="5" type="ORF">PQJ61_02095</name>
</gene>
<dbReference type="GO" id="GO:0003677">
    <property type="term" value="F:DNA binding"/>
    <property type="evidence" value="ECO:0007669"/>
    <property type="project" value="InterPro"/>
</dbReference>
<dbReference type="GO" id="GO:0005524">
    <property type="term" value="F:ATP binding"/>
    <property type="evidence" value="ECO:0007669"/>
    <property type="project" value="UniProtKB-KW"/>
</dbReference>
<dbReference type="Gene3D" id="3.40.50.300">
    <property type="entry name" value="P-loop containing nucleotide triphosphate hydrolases"/>
    <property type="match status" value="1"/>
</dbReference>
<evidence type="ECO:0000313" key="6">
    <source>
        <dbReference type="Proteomes" id="UP001221217"/>
    </source>
</evidence>
<dbReference type="InterPro" id="IPR004482">
    <property type="entry name" value="Mg_chelat-rel"/>
</dbReference>